<organism evidence="2 3">
    <name type="scientific">Candidatus Lloydbacteria bacterium RIFCSPLOWO2_01_FULL_50_20</name>
    <dbReference type="NCBI Taxonomy" id="1798665"/>
    <lineage>
        <taxon>Bacteria</taxon>
        <taxon>Candidatus Lloydiibacteriota</taxon>
    </lineage>
</organism>
<dbReference type="InterPro" id="IPR005135">
    <property type="entry name" value="Endo/exonuclease/phosphatase"/>
</dbReference>
<dbReference type="GO" id="GO:0003824">
    <property type="term" value="F:catalytic activity"/>
    <property type="evidence" value="ECO:0007669"/>
    <property type="project" value="InterPro"/>
</dbReference>
<dbReference type="InterPro" id="IPR036691">
    <property type="entry name" value="Endo/exonu/phosph_ase_sf"/>
</dbReference>
<sequence>MEKDIKEFIVEEAEVTDVFCFQEVYTEARKMFENILTGWNAAYAHKKLSTHADFPLATYVKKDMRLISSETILGDVSGVGLGLYTEIEGKRGTVNICNFYGIAYPVRDGKCDEKLDNPERTLQSKTLIDFFCSLRGPKVIGGDFNLMPDIESIRVFSKNEYVDLIKEWNIQTTRNRLSWEMYPGHKQNYSDYVFVSSDVHTKNFAVPQNEVSDHLPMILDIAD</sequence>
<evidence type="ECO:0000313" key="2">
    <source>
        <dbReference type="EMBL" id="OGZ11596.1"/>
    </source>
</evidence>
<protein>
    <recommendedName>
        <fullName evidence="1">Endonuclease/exonuclease/phosphatase domain-containing protein</fullName>
    </recommendedName>
</protein>
<dbReference type="AlphaFoldDB" id="A0A1G2DDD5"/>
<dbReference type="Pfam" id="PF03372">
    <property type="entry name" value="Exo_endo_phos"/>
    <property type="match status" value="1"/>
</dbReference>
<dbReference type="SUPFAM" id="SSF56219">
    <property type="entry name" value="DNase I-like"/>
    <property type="match status" value="1"/>
</dbReference>
<proteinExistence type="predicted"/>
<accession>A0A1G2DDD5</accession>
<gene>
    <name evidence="2" type="ORF">A2942_03190</name>
</gene>
<dbReference type="EMBL" id="MHLP01000035">
    <property type="protein sequence ID" value="OGZ11596.1"/>
    <property type="molecule type" value="Genomic_DNA"/>
</dbReference>
<name>A0A1G2DDD5_9BACT</name>
<evidence type="ECO:0000313" key="3">
    <source>
        <dbReference type="Proteomes" id="UP000178534"/>
    </source>
</evidence>
<evidence type="ECO:0000259" key="1">
    <source>
        <dbReference type="Pfam" id="PF03372"/>
    </source>
</evidence>
<dbReference type="Proteomes" id="UP000178534">
    <property type="component" value="Unassembled WGS sequence"/>
</dbReference>
<reference evidence="2 3" key="1">
    <citation type="journal article" date="2016" name="Nat. Commun.">
        <title>Thousands of microbial genomes shed light on interconnected biogeochemical processes in an aquifer system.</title>
        <authorList>
            <person name="Anantharaman K."/>
            <person name="Brown C.T."/>
            <person name="Hug L.A."/>
            <person name="Sharon I."/>
            <person name="Castelle C.J."/>
            <person name="Probst A.J."/>
            <person name="Thomas B.C."/>
            <person name="Singh A."/>
            <person name="Wilkins M.J."/>
            <person name="Karaoz U."/>
            <person name="Brodie E.L."/>
            <person name="Williams K.H."/>
            <person name="Hubbard S.S."/>
            <person name="Banfield J.F."/>
        </authorList>
    </citation>
    <scope>NUCLEOTIDE SEQUENCE [LARGE SCALE GENOMIC DNA]</scope>
</reference>
<comment type="caution">
    <text evidence="2">The sequence shown here is derived from an EMBL/GenBank/DDBJ whole genome shotgun (WGS) entry which is preliminary data.</text>
</comment>
<dbReference type="Gene3D" id="3.60.10.10">
    <property type="entry name" value="Endonuclease/exonuclease/phosphatase"/>
    <property type="match status" value="1"/>
</dbReference>
<feature type="domain" description="Endonuclease/exonuclease/phosphatase" evidence="1">
    <location>
        <begin position="14"/>
        <end position="214"/>
    </location>
</feature>